<dbReference type="GeneTree" id="ENSGT00940000155187"/>
<dbReference type="GO" id="GO:0006979">
    <property type="term" value="P:response to oxidative stress"/>
    <property type="evidence" value="ECO:0007669"/>
    <property type="project" value="TreeGrafter"/>
</dbReference>
<name>A0A8C4X7U5_ERPCA</name>
<protein>
    <recommendedName>
        <fullName evidence="1">TLDc domain-containing protein</fullName>
    </recommendedName>
</protein>
<evidence type="ECO:0000313" key="3">
    <source>
        <dbReference type="Proteomes" id="UP000694620"/>
    </source>
</evidence>
<dbReference type="AlphaFoldDB" id="A0A8C4X7U5"/>
<dbReference type="Ensembl" id="ENSECRT00000011312.1">
    <property type="protein sequence ID" value="ENSECRP00000011130.1"/>
    <property type="gene ID" value="ENSECRG00000007406.1"/>
</dbReference>
<sequence length="196" mass="22127">MCCTDAGNLNSVTATQFIKDNTNDFNEPILTEESKILSVDQINQIFANLPPRVTTSSWTLVYCTRHHGFSLRNLYRTSHLLDCSMLAVMCDSYNQVFGVFCSTPLRISRGFYGSGETFLFCFSPNLKVFKWTSNNSYFIKGNLESLVFGGGSGHFGLWLDEDLCHGGSNTCETFNNEILSKTQDFILKDLELWAFL</sequence>
<dbReference type="InterPro" id="IPR006571">
    <property type="entry name" value="TLDc_dom"/>
</dbReference>
<organism evidence="2 3">
    <name type="scientific">Erpetoichthys calabaricus</name>
    <name type="common">Rope fish</name>
    <name type="synonym">Calamoichthys calabaricus</name>
    <dbReference type="NCBI Taxonomy" id="27687"/>
    <lineage>
        <taxon>Eukaryota</taxon>
        <taxon>Metazoa</taxon>
        <taxon>Chordata</taxon>
        <taxon>Craniata</taxon>
        <taxon>Vertebrata</taxon>
        <taxon>Euteleostomi</taxon>
        <taxon>Actinopterygii</taxon>
        <taxon>Polypteriformes</taxon>
        <taxon>Polypteridae</taxon>
        <taxon>Erpetoichthys</taxon>
    </lineage>
</organism>
<reference evidence="2" key="3">
    <citation type="submission" date="2025-09" db="UniProtKB">
        <authorList>
            <consortium name="Ensembl"/>
        </authorList>
    </citation>
    <scope>IDENTIFICATION</scope>
</reference>
<dbReference type="GO" id="GO:0005634">
    <property type="term" value="C:nucleus"/>
    <property type="evidence" value="ECO:0007669"/>
    <property type="project" value="TreeGrafter"/>
</dbReference>
<dbReference type="PANTHER" id="PTHR23354">
    <property type="entry name" value="NUCLEOLAR PROTEIN 7/ESTROGEN RECEPTOR COACTIVATOR-RELATED"/>
    <property type="match status" value="1"/>
</dbReference>
<proteinExistence type="predicted"/>
<accession>A0A8C4X7U5</accession>
<keyword evidence="3" id="KW-1185">Reference proteome</keyword>
<dbReference type="Proteomes" id="UP000694620">
    <property type="component" value="Chromosome 10"/>
</dbReference>
<dbReference type="SMART" id="SM00584">
    <property type="entry name" value="TLDc"/>
    <property type="match status" value="1"/>
</dbReference>
<dbReference type="PROSITE" id="PS51886">
    <property type="entry name" value="TLDC"/>
    <property type="match status" value="1"/>
</dbReference>
<evidence type="ECO:0000313" key="2">
    <source>
        <dbReference type="Ensembl" id="ENSECRP00000011130.1"/>
    </source>
</evidence>
<dbReference type="PANTHER" id="PTHR23354:SF65">
    <property type="entry name" value="TLD DOMAIN-CONTAINING PROTEIN 2"/>
    <property type="match status" value="1"/>
</dbReference>
<gene>
    <name evidence="2" type="primary">LOC114659277</name>
</gene>
<feature type="domain" description="TLDc" evidence="1">
    <location>
        <begin position="35"/>
        <end position="196"/>
    </location>
</feature>
<reference evidence="2" key="2">
    <citation type="submission" date="2025-08" db="UniProtKB">
        <authorList>
            <consortium name="Ensembl"/>
        </authorList>
    </citation>
    <scope>IDENTIFICATION</scope>
</reference>
<reference evidence="2" key="1">
    <citation type="submission" date="2021-06" db="EMBL/GenBank/DDBJ databases">
        <authorList>
            <consortium name="Wellcome Sanger Institute Data Sharing"/>
        </authorList>
    </citation>
    <scope>NUCLEOTIDE SEQUENCE [LARGE SCALE GENOMIC DNA]</scope>
</reference>
<dbReference type="Pfam" id="PF07534">
    <property type="entry name" value="TLD"/>
    <property type="match status" value="1"/>
</dbReference>
<evidence type="ECO:0000259" key="1">
    <source>
        <dbReference type="PROSITE" id="PS51886"/>
    </source>
</evidence>